<dbReference type="GO" id="GO:0004557">
    <property type="term" value="F:alpha-galactosidase activity"/>
    <property type="evidence" value="ECO:0007669"/>
    <property type="project" value="UniProtKB-UniRule"/>
</dbReference>
<dbReference type="AlphaFoldDB" id="A0A8J3JXL4"/>
<accession>A0A8J3JXL4</accession>
<dbReference type="Gene3D" id="2.70.98.60">
    <property type="entry name" value="alpha-galactosidase from lactobacil brevis"/>
    <property type="match status" value="1"/>
</dbReference>
<dbReference type="CDD" id="cd14791">
    <property type="entry name" value="GH36"/>
    <property type="match status" value="1"/>
</dbReference>
<sequence length="696" mass="75952">MEVLKDYVLGDTIARYLQPGPGGPVGMMLFPAAMAGQVAEKSSAIDSLVQIKTLGDTYPGGSAGRSLRNGGTVATLTLESQLEVTTDAGVTVVTLLRTHQGCLVEHHLRWQSGEAALDSFAVLRNEGPDTVTLELLSSFSLTGLTPFAGDDAPGDLILHRLRSAWSGEGRLVSDHVEDLSLEPAWASWERCLRFGQVGSWPVQGFFPTAFLEDSRAGVCWGAQIAHPASWQIELGRTGAALNLSGGLADRELGHWTKSVAPGEEFRTPVAYLTVTQGGVDDAAHRLTARHQLFLDVPAVEEALPVIFNEYCTTWGSPSPQNIGAIVDRLAGKGIRYLVIDSGWYKAEGSEWFNGHGDWELDRRTFPDGLTEALDHVRSAGMIPGIWFEFETVGSRATSFTLTDHLLKRDGAPVTVGGRRFWDFRDPFVIGYLKDRVIDFLKANGFGYLKVDYNNSIGIGCDGAESLGEGLRQQMAAVQGFFRMIREEMPELVMENCASGGHRLEPSMLALTSMSSFSDAHECAEIPIIAANVQRALLPRQSQIWAVLRAPDSPQRLAYSLTATMLGRMCLSGDIHELSDEQWAVVSRAITFYRAAVPVIKNGVSHRFGPKVSSYRHPEGWQAVRRVSDDGAQILVVAHRFGAAERTPIEVALPPGRYEVGDLFSHREIVVKLTEELAAVELKEPFSAAALLLTQIE</sequence>
<dbReference type="InterPro" id="IPR013785">
    <property type="entry name" value="Aldolase_TIM"/>
</dbReference>
<dbReference type="GO" id="GO:0016052">
    <property type="term" value="P:carbohydrate catabolic process"/>
    <property type="evidence" value="ECO:0007669"/>
    <property type="project" value="InterPro"/>
</dbReference>
<gene>
    <name evidence="2" type="ORF">Cch02nite_37880</name>
</gene>
<evidence type="ECO:0000313" key="2">
    <source>
        <dbReference type="EMBL" id="GIF90344.1"/>
    </source>
</evidence>
<feature type="active site" description="Nucleophile" evidence="1">
    <location>
        <position position="451"/>
    </location>
</feature>
<evidence type="ECO:0000313" key="3">
    <source>
        <dbReference type="Proteomes" id="UP000619293"/>
    </source>
</evidence>
<feature type="active site" description="Proton donor" evidence="1">
    <location>
        <position position="518"/>
    </location>
</feature>
<name>A0A8J3JXL4_9ACTN</name>
<keyword evidence="3" id="KW-1185">Reference proteome</keyword>
<organism evidence="2 3">
    <name type="scientific">Catellatospora chokoriensis</name>
    <dbReference type="NCBI Taxonomy" id="310353"/>
    <lineage>
        <taxon>Bacteria</taxon>
        <taxon>Bacillati</taxon>
        <taxon>Actinomycetota</taxon>
        <taxon>Actinomycetes</taxon>
        <taxon>Micromonosporales</taxon>
        <taxon>Micromonosporaceae</taxon>
        <taxon>Catellatospora</taxon>
    </lineage>
</organism>
<evidence type="ECO:0008006" key="4">
    <source>
        <dbReference type="Google" id="ProtNLM"/>
    </source>
</evidence>
<dbReference type="InterPro" id="IPR017853">
    <property type="entry name" value="GH"/>
</dbReference>
<protein>
    <recommendedName>
        <fullName evidence="4">Alpha-galactosidase</fullName>
    </recommendedName>
</protein>
<dbReference type="InterPro" id="IPR002252">
    <property type="entry name" value="Glyco_hydro_36"/>
</dbReference>
<dbReference type="Proteomes" id="UP000619293">
    <property type="component" value="Unassembled WGS sequence"/>
</dbReference>
<dbReference type="InterPro" id="IPR038417">
    <property type="entry name" value="Alpga-gal_N_sf"/>
</dbReference>
<comment type="caution">
    <text evidence="2">The sequence shown here is derived from an EMBL/GenBank/DDBJ whole genome shotgun (WGS) entry which is preliminary data.</text>
</comment>
<reference evidence="2 3" key="1">
    <citation type="submission" date="2021-01" db="EMBL/GenBank/DDBJ databases">
        <title>Whole genome shotgun sequence of Catellatospora chokoriensis NBRC 107358.</title>
        <authorList>
            <person name="Komaki H."/>
            <person name="Tamura T."/>
        </authorList>
    </citation>
    <scope>NUCLEOTIDE SEQUENCE [LARGE SCALE GENOMIC DNA]</scope>
    <source>
        <strain evidence="2 3">NBRC 107358</strain>
    </source>
</reference>
<dbReference type="Gene3D" id="3.20.20.70">
    <property type="entry name" value="Aldolase class I"/>
    <property type="match status" value="1"/>
</dbReference>
<dbReference type="SUPFAM" id="SSF51445">
    <property type="entry name" value="(Trans)glycosidases"/>
    <property type="match status" value="1"/>
</dbReference>
<dbReference type="PRINTS" id="PR00743">
    <property type="entry name" value="GLHYDRLASE36"/>
</dbReference>
<dbReference type="EMBL" id="BONG01000022">
    <property type="protein sequence ID" value="GIF90344.1"/>
    <property type="molecule type" value="Genomic_DNA"/>
</dbReference>
<proteinExistence type="predicted"/>
<dbReference type="Pfam" id="PF02065">
    <property type="entry name" value="Melibiase"/>
    <property type="match status" value="1"/>
</dbReference>
<evidence type="ECO:0000256" key="1">
    <source>
        <dbReference type="PIRSR" id="PIRSR005536-1"/>
    </source>
</evidence>
<dbReference type="RefSeq" id="WP_191842844.1">
    <property type="nucleotide sequence ID" value="NZ_BAAALB010000028.1"/>
</dbReference>